<organism evidence="1 2">
    <name type="scientific">Hypoxylon rubiginosum</name>
    <dbReference type="NCBI Taxonomy" id="110542"/>
    <lineage>
        <taxon>Eukaryota</taxon>
        <taxon>Fungi</taxon>
        <taxon>Dikarya</taxon>
        <taxon>Ascomycota</taxon>
        <taxon>Pezizomycotina</taxon>
        <taxon>Sordariomycetes</taxon>
        <taxon>Xylariomycetidae</taxon>
        <taxon>Xylariales</taxon>
        <taxon>Hypoxylaceae</taxon>
        <taxon>Hypoxylon</taxon>
    </lineage>
</organism>
<comment type="caution">
    <text evidence="1">The sequence shown here is derived from an EMBL/GenBank/DDBJ whole genome shotgun (WGS) entry which is preliminary data.</text>
</comment>
<evidence type="ECO:0000313" key="2">
    <source>
        <dbReference type="Proteomes" id="UP001497680"/>
    </source>
</evidence>
<protein>
    <submittedName>
        <fullName evidence="1">Uncharacterized protein</fullName>
    </submittedName>
</protein>
<reference evidence="1 2" key="1">
    <citation type="journal article" date="2022" name="New Phytol.">
        <title>Ecological generalism drives hyperdiversity of secondary metabolite gene clusters in xylarialean endophytes.</title>
        <authorList>
            <person name="Franco M.E.E."/>
            <person name="Wisecaver J.H."/>
            <person name="Arnold A.E."/>
            <person name="Ju Y.M."/>
            <person name="Slot J.C."/>
            <person name="Ahrendt S."/>
            <person name="Moore L.P."/>
            <person name="Eastman K.E."/>
            <person name="Scott K."/>
            <person name="Konkel Z."/>
            <person name="Mondo S.J."/>
            <person name="Kuo A."/>
            <person name="Hayes R.D."/>
            <person name="Haridas S."/>
            <person name="Andreopoulos B."/>
            <person name="Riley R."/>
            <person name="LaButti K."/>
            <person name="Pangilinan J."/>
            <person name="Lipzen A."/>
            <person name="Amirebrahimi M."/>
            <person name="Yan J."/>
            <person name="Adam C."/>
            <person name="Keymanesh K."/>
            <person name="Ng V."/>
            <person name="Louie K."/>
            <person name="Northen T."/>
            <person name="Drula E."/>
            <person name="Henrissat B."/>
            <person name="Hsieh H.M."/>
            <person name="Youens-Clark K."/>
            <person name="Lutzoni F."/>
            <person name="Miadlikowska J."/>
            <person name="Eastwood D.C."/>
            <person name="Hamelin R.C."/>
            <person name="Grigoriev I.V."/>
            <person name="U'Ren J.M."/>
        </authorList>
    </citation>
    <scope>NUCLEOTIDE SEQUENCE [LARGE SCALE GENOMIC DNA]</scope>
    <source>
        <strain evidence="1 2">ER1909</strain>
    </source>
</reference>
<sequence length="189" mass="21340">MTDQADSTIASPPPKKRVDNYHRHRRRRRYARIEELLHSDARLEEVVDSTDSATTASPSTATTIAPTTTAAYLLDVLNEDPRNPTQTGDLDPVPEEEEEGEGTAEEHEEKEPFLEMYPTIPCPCPCHENNEQREGRPWLGFGNAAYLVCPMCWVDAYMRAHGDKKRGWDCHAYLSDRGKDPLVPASKQC</sequence>
<dbReference type="EMBL" id="MU394288">
    <property type="protein sequence ID" value="KAI6091157.1"/>
    <property type="molecule type" value="Genomic_DNA"/>
</dbReference>
<dbReference type="Proteomes" id="UP001497680">
    <property type="component" value="Unassembled WGS sequence"/>
</dbReference>
<evidence type="ECO:0000313" key="1">
    <source>
        <dbReference type="EMBL" id="KAI6091157.1"/>
    </source>
</evidence>
<name>A0ACC0DEC8_9PEZI</name>
<proteinExistence type="predicted"/>
<accession>A0ACC0DEC8</accession>
<keyword evidence="2" id="KW-1185">Reference proteome</keyword>
<gene>
    <name evidence="1" type="ORF">F4821DRAFT_255442</name>
</gene>